<accession>A0A1M5Y6M4</accession>
<dbReference type="EMBL" id="FQXR01000009">
    <property type="protein sequence ID" value="SHI07616.1"/>
    <property type="molecule type" value="Genomic_DNA"/>
</dbReference>
<dbReference type="InterPro" id="IPR011053">
    <property type="entry name" value="Single_hybrid_motif"/>
</dbReference>
<keyword evidence="5" id="KW-1185">Reference proteome</keyword>
<evidence type="ECO:0000259" key="3">
    <source>
        <dbReference type="PROSITE" id="PS50968"/>
    </source>
</evidence>
<feature type="domain" description="Lipoyl-binding" evidence="3">
    <location>
        <begin position="51"/>
        <end position="129"/>
    </location>
</feature>
<dbReference type="PANTHER" id="PTHR45266">
    <property type="entry name" value="OXALOACETATE DECARBOXYLASE ALPHA CHAIN"/>
    <property type="match status" value="1"/>
</dbReference>
<evidence type="ECO:0000313" key="4">
    <source>
        <dbReference type="EMBL" id="SHI07616.1"/>
    </source>
</evidence>
<evidence type="ECO:0000256" key="2">
    <source>
        <dbReference type="SAM" id="MobiDB-lite"/>
    </source>
</evidence>
<dbReference type="STRING" id="1123281.SAMN02745180_02027"/>
<dbReference type="InterPro" id="IPR001882">
    <property type="entry name" value="Biotin_BS"/>
</dbReference>
<dbReference type="PANTHER" id="PTHR45266:SF3">
    <property type="entry name" value="OXALOACETATE DECARBOXYLASE ALPHA CHAIN"/>
    <property type="match status" value="1"/>
</dbReference>
<dbReference type="Pfam" id="PF00364">
    <property type="entry name" value="Biotin_lipoyl"/>
    <property type="match status" value="1"/>
</dbReference>
<evidence type="ECO:0000256" key="1">
    <source>
        <dbReference type="ARBA" id="ARBA00023267"/>
    </source>
</evidence>
<reference evidence="4 5" key="1">
    <citation type="submission" date="2016-11" db="EMBL/GenBank/DDBJ databases">
        <authorList>
            <person name="Jaros S."/>
            <person name="Januszkiewicz K."/>
            <person name="Wedrychowicz H."/>
        </authorList>
    </citation>
    <scope>NUCLEOTIDE SEQUENCE [LARGE SCALE GENOMIC DNA]</scope>
    <source>
        <strain evidence="4 5">DSM 13106</strain>
    </source>
</reference>
<dbReference type="PROSITE" id="PS00188">
    <property type="entry name" value="BIOTIN"/>
    <property type="match status" value="1"/>
</dbReference>
<dbReference type="InterPro" id="IPR050709">
    <property type="entry name" value="Biotin_Carboxyl_Carrier/Decarb"/>
</dbReference>
<dbReference type="FunFam" id="2.40.50.100:FF:000003">
    <property type="entry name" value="Acetyl-CoA carboxylase biotin carboxyl carrier protein"/>
    <property type="match status" value="1"/>
</dbReference>
<dbReference type="CDD" id="cd06850">
    <property type="entry name" value="biotinyl_domain"/>
    <property type="match status" value="1"/>
</dbReference>
<dbReference type="Proteomes" id="UP000184389">
    <property type="component" value="Unassembled WGS sequence"/>
</dbReference>
<dbReference type="AlphaFoldDB" id="A0A1M5Y6M4"/>
<protein>
    <submittedName>
        <fullName evidence="4">Biotin-requiring enzyme</fullName>
    </submittedName>
</protein>
<dbReference type="RefSeq" id="WP_072744674.1">
    <property type="nucleotide sequence ID" value="NZ_FQXR01000009.1"/>
</dbReference>
<dbReference type="Gene3D" id="2.40.50.100">
    <property type="match status" value="1"/>
</dbReference>
<gene>
    <name evidence="4" type="ORF">SAMN02745180_02027</name>
</gene>
<dbReference type="SUPFAM" id="SSF51230">
    <property type="entry name" value="Single hybrid motif"/>
    <property type="match status" value="1"/>
</dbReference>
<proteinExistence type="predicted"/>
<evidence type="ECO:0000313" key="5">
    <source>
        <dbReference type="Proteomes" id="UP000184389"/>
    </source>
</evidence>
<dbReference type="OrthoDB" id="9812676at2"/>
<sequence length="129" mass="13992">MKKYLITVNGNEYEVEVEELSNGQREEKTINRPVVESKPQSKPQAAKKEEKKAVNVPAGAETVEAPMPGTILRINVNVGDEVKAGQELLILEAMKMENEILAPRDGKVAAVHVSKGASVNTGDKLVSIE</sequence>
<name>A0A1M5Y6M4_9FIRM</name>
<organism evidence="4 5">
    <name type="scientific">Sporanaerobacter acetigenes DSM 13106</name>
    <dbReference type="NCBI Taxonomy" id="1123281"/>
    <lineage>
        <taxon>Bacteria</taxon>
        <taxon>Bacillati</taxon>
        <taxon>Bacillota</taxon>
        <taxon>Tissierellia</taxon>
        <taxon>Tissierellales</taxon>
        <taxon>Sporanaerobacteraceae</taxon>
        <taxon>Sporanaerobacter</taxon>
    </lineage>
</organism>
<dbReference type="PROSITE" id="PS50968">
    <property type="entry name" value="BIOTINYL_LIPOYL"/>
    <property type="match status" value="1"/>
</dbReference>
<dbReference type="InterPro" id="IPR000089">
    <property type="entry name" value="Biotin_lipoyl"/>
</dbReference>
<feature type="region of interest" description="Disordered" evidence="2">
    <location>
        <begin position="18"/>
        <end position="61"/>
    </location>
</feature>
<keyword evidence="1" id="KW-0092">Biotin</keyword>